<evidence type="ECO:0000313" key="3">
    <source>
        <dbReference type="EMBL" id="KAE8711698.1"/>
    </source>
</evidence>
<name>A0A6A3B7D8_HIBSY</name>
<dbReference type="AlphaFoldDB" id="A0A6A3B7D8"/>
<feature type="region of interest" description="Disordered" evidence="1">
    <location>
        <begin position="373"/>
        <end position="402"/>
    </location>
</feature>
<feature type="transmembrane region" description="Helical" evidence="2">
    <location>
        <begin position="238"/>
        <end position="258"/>
    </location>
</feature>
<comment type="caution">
    <text evidence="3">The sequence shown here is derived from an EMBL/GenBank/DDBJ whole genome shotgun (WGS) entry which is preliminary data.</text>
</comment>
<feature type="compositionally biased region" description="Low complexity" evidence="1">
    <location>
        <begin position="373"/>
        <end position="385"/>
    </location>
</feature>
<protein>
    <submittedName>
        <fullName evidence="3">Uncharacterized protein</fullName>
    </submittedName>
</protein>
<gene>
    <name evidence="3" type="ORF">F3Y22_tig00110279pilonHSYRG00044</name>
</gene>
<dbReference type="PANTHER" id="PTHR34116">
    <property type="entry name" value="PLASMINOGEN ACTIVATOR INHIBITOR"/>
    <property type="match status" value="1"/>
</dbReference>
<dbReference type="PANTHER" id="PTHR34116:SF2">
    <property type="entry name" value="THH1_TOM1_TOM3 DOMAIN-CONTAINING PROTEIN"/>
    <property type="match status" value="1"/>
</dbReference>
<evidence type="ECO:0000256" key="1">
    <source>
        <dbReference type="SAM" id="MobiDB-lite"/>
    </source>
</evidence>
<feature type="transmembrane region" description="Helical" evidence="2">
    <location>
        <begin position="6"/>
        <end position="36"/>
    </location>
</feature>
<accession>A0A6A3B7D8</accession>
<evidence type="ECO:0000256" key="2">
    <source>
        <dbReference type="SAM" id="Phobius"/>
    </source>
</evidence>
<dbReference type="InterPro" id="IPR016971">
    <property type="entry name" value="UCP031277"/>
</dbReference>
<evidence type="ECO:0000313" key="4">
    <source>
        <dbReference type="Proteomes" id="UP000436088"/>
    </source>
</evidence>
<sequence>MPLTRIFAEAFGVLTICLVSLLILLGLVCIGYTFYLRSRVLRQGFNQLSYFSGPWIIRITFVLFTIWWGFGEILRLNFLRRQGRVFNELDFKWQENICRCYIISNLGFAEPCLFLTLVFLLRAPLQNVDTGILSRNWNGKTAGCVLLFCLPFFVLQLFLILIGPELHKVRRELLPYFTRVDTPGMQNSDDITLCTYPLLNTILLGLSATVLTAYLLWLGRRILKLVINKGLQKRVYTLIFSVSTFLPLRIILLGLSVFSKPEQFLFEALAFSSFLVHLCSAVICVVILVYCPVADCLALGNLTDLEARRRVVLDDHNDTASLFANRVHLEGSVATSLEWSSDASTKRGSISFRTFLRDETSAEAFVELSLFSPSRDGSPPGSPSRIGWPMRSPTRHAHGQGN</sequence>
<reference evidence="3" key="1">
    <citation type="submission" date="2019-09" db="EMBL/GenBank/DDBJ databases">
        <title>Draft genome information of white flower Hibiscus syriacus.</title>
        <authorList>
            <person name="Kim Y.-M."/>
        </authorList>
    </citation>
    <scope>NUCLEOTIDE SEQUENCE [LARGE SCALE GENOMIC DNA]</scope>
    <source>
        <strain evidence="3">YM2019G1</strain>
    </source>
</reference>
<feature type="compositionally biased region" description="Basic residues" evidence="1">
    <location>
        <begin position="393"/>
        <end position="402"/>
    </location>
</feature>
<dbReference type="Proteomes" id="UP000436088">
    <property type="component" value="Unassembled WGS sequence"/>
</dbReference>
<organism evidence="3 4">
    <name type="scientific">Hibiscus syriacus</name>
    <name type="common">Rose of Sharon</name>
    <dbReference type="NCBI Taxonomy" id="106335"/>
    <lineage>
        <taxon>Eukaryota</taxon>
        <taxon>Viridiplantae</taxon>
        <taxon>Streptophyta</taxon>
        <taxon>Embryophyta</taxon>
        <taxon>Tracheophyta</taxon>
        <taxon>Spermatophyta</taxon>
        <taxon>Magnoliopsida</taxon>
        <taxon>eudicotyledons</taxon>
        <taxon>Gunneridae</taxon>
        <taxon>Pentapetalae</taxon>
        <taxon>rosids</taxon>
        <taxon>malvids</taxon>
        <taxon>Malvales</taxon>
        <taxon>Malvaceae</taxon>
        <taxon>Malvoideae</taxon>
        <taxon>Hibiscus</taxon>
    </lineage>
</organism>
<dbReference type="OrthoDB" id="1869454at2759"/>
<feature type="transmembrane region" description="Helical" evidence="2">
    <location>
        <begin position="48"/>
        <end position="70"/>
    </location>
</feature>
<feature type="transmembrane region" description="Helical" evidence="2">
    <location>
        <begin position="264"/>
        <end position="291"/>
    </location>
</feature>
<keyword evidence="2" id="KW-0472">Membrane</keyword>
<keyword evidence="2" id="KW-0812">Transmembrane</keyword>
<dbReference type="PIRSF" id="PIRSF031277">
    <property type="entry name" value="UCP031277"/>
    <property type="match status" value="1"/>
</dbReference>
<keyword evidence="4" id="KW-1185">Reference proteome</keyword>
<keyword evidence="2" id="KW-1133">Transmembrane helix</keyword>
<dbReference type="EMBL" id="VEPZ02000908">
    <property type="protein sequence ID" value="KAE8711698.1"/>
    <property type="molecule type" value="Genomic_DNA"/>
</dbReference>
<proteinExistence type="predicted"/>
<feature type="transmembrane region" description="Helical" evidence="2">
    <location>
        <begin position="142"/>
        <end position="163"/>
    </location>
</feature>
<feature type="transmembrane region" description="Helical" evidence="2">
    <location>
        <begin position="198"/>
        <end position="217"/>
    </location>
</feature>